<protein>
    <submittedName>
        <fullName evidence="1">Helix-turn-helix domain-containing protein</fullName>
    </submittedName>
</protein>
<dbReference type="InterPro" id="IPR001387">
    <property type="entry name" value="Cro/C1-type_HTH"/>
</dbReference>
<dbReference type="AlphaFoldDB" id="A0A857KF07"/>
<dbReference type="Gene3D" id="1.10.260.40">
    <property type="entry name" value="lambda repressor-like DNA-binding domains"/>
    <property type="match status" value="1"/>
</dbReference>
<dbReference type="SUPFAM" id="SSF47413">
    <property type="entry name" value="lambda repressor-like DNA-binding domains"/>
    <property type="match status" value="1"/>
</dbReference>
<sequence>MTDHRKGRSFRSGNERIEQLAANPAIAEQVKQVRAATAHADRVYVQTLADIRKAGRLTQTDVARELGVEQAAVSKIERRHDLLLSTLRDYLAAAGAQHPRIVVEKDGMEVSLDLDSFDTNV</sequence>
<proteinExistence type="predicted"/>
<dbReference type="RefSeq" id="WP_005193438.1">
    <property type="nucleotide sequence ID" value="NZ_CP045804.1"/>
</dbReference>
<dbReference type="PROSITE" id="PS50943">
    <property type="entry name" value="HTH_CROC1"/>
    <property type="match status" value="1"/>
</dbReference>
<dbReference type="InterPro" id="IPR010982">
    <property type="entry name" value="Lambda_DNA-bd_dom_sf"/>
</dbReference>
<name>A0A857KF07_9ACTN</name>
<accession>A0A857KF07</accession>
<dbReference type="GO" id="GO:0003677">
    <property type="term" value="F:DNA binding"/>
    <property type="evidence" value="ECO:0007669"/>
    <property type="project" value="InterPro"/>
</dbReference>
<evidence type="ECO:0000313" key="1">
    <source>
        <dbReference type="EMBL" id="QHN38257.1"/>
    </source>
</evidence>
<dbReference type="EMBL" id="CP045810">
    <property type="protein sequence ID" value="QHN38257.1"/>
    <property type="molecule type" value="Genomic_DNA"/>
</dbReference>
<dbReference type="Pfam" id="PF01381">
    <property type="entry name" value="HTH_3"/>
    <property type="match status" value="1"/>
</dbReference>
<organism evidence="1">
    <name type="scientific">Gordonia amarae</name>
    <dbReference type="NCBI Taxonomy" id="36821"/>
    <lineage>
        <taxon>Bacteria</taxon>
        <taxon>Bacillati</taxon>
        <taxon>Actinomycetota</taxon>
        <taxon>Actinomycetes</taxon>
        <taxon>Mycobacteriales</taxon>
        <taxon>Gordoniaceae</taxon>
        <taxon>Gordonia</taxon>
    </lineage>
</organism>
<gene>
    <name evidence="1" type="ORF">GII30_02825</name>
</gene>
<reference evidence="1" key="1">
    <citation type="journal article" date="2021" name="Nat. Microbiol.">
        <title>Cocultivation of an ultrasmall environmental parasitic bacterium with lytic ability against bacteria associated with wastewater foams.</title>
        <authorList>
            <person name="Batinovic S."/>
            <person name="Rose J.J.A."/>
            <person name="Ratcliffe J."/>
            <person name="Seviour R.J."/>
            <person name="Petrovski S."/>
        </authorList>
    </citation>
    <scope>NUCLEOTIDE SEQUENCE</scope>
    <source>
        <strain evidence="1">CON44</strain>
    </source>
</reference>
<dbReference type="CDD" id="cd00093">
    <property type="entry name" value="HTH_XRE"/>
    <property type="match status" value="1"/>
</dbReference>